<sequence>MSAIPLLEPAQPAVQMIDQHDGLAFWRRIDGSSVPSQRHGRTGKGSEGIQAPDDRFDVGPITGVLRILL</sequence>
<accession>A0ABU3YSD4</accession>
<dbReference type="GeneID" id="303217753"/>
<feature type="region of interest" description="Disordered" evidence="1">
    <location>
        <begin position="33"/>
        <end position="55"/>
    </location>
</feature>
<keyword evidence="3" id="KW-1185">Reference proteome</keyword>
<evidence type="ECO:0000313" key="3">
    <source>
        <dbReference type="Proteomes" id="UP001187203"/>
    </source>
</evidence>
<proteinExistence type="predicted"/>
<protein>
    <submittedName>
        <fullName evidence="2">Uncharacterized protein</fullName>
    </submittedName>
</protein>
<gene>
    <name evidence="2" type="ORF">R1523_24880</name>
</gene>
<comment type="caution">
    <text evidence="2">The sequence shown here is derived from an EMBL/GenBank/DDBJ whole genome shotgun (WGS) entry which is preliminary data.</text>
</comment>
<reference evidence="3" key="1">
    <citation type="journal article" date="2023" name="Int. J. Mol. Sci.">
        <title>Genomic and Metabolic Characterization of Plant Growth-Promoting Rhizobacteria Isolated from Nodules of Clovers Grown in Non-Farmed Soil.</title>
        <authorList>
            <person name="Wojcik M."/>
            <person name="Koper P."/>
            <person name="Zebracki K."/>
            <person name="Marczak M."/>
            <person name="Mazur A."/>
        </authorList>
    </citation>
    <scope>NUCLEOTIDE SEQUENCE [LARGE SCALE GENOMIC DNA]</scope>
    <source>
        <strain evidence="3">KB12</strain>
    </source>
</reference>
<organism evidence="2 3">
    <name type="scientific">Rhizobium brockwellii</name>
    <dbReference type="NCBI Taxonomy" id="3019932"/>
    <lineage>
        <taxon>Bacteria</taxon>
        <taxon>Pseudomonadati</taxon>
        <taxon>Pseudomonadota</taxon>
        <taxon>Alphaproteobacteria</taxon>
        <taxon>Hyphomicrobiales</taxon>
        <taxon>Rhizobiaceae</taxon>
        <taxon>Rhizobium/Agrobacterium group</taxon>
        <taxon>Rhizobium</taxon>
    </lineage>
</organism>
<dbReference type="RefSeq" id="WP_033184091.1">
    <property type="nucleotide sequence ID" value="NZ_CP053440.1"/>
</dbReference>
<name>A0ABU3YSD4_9HYPH</name>
<dbReference type="Proteomes" id="UP001187203">
    <property type="component" value="Unassembled WGS sequence"/>
</dbReference>
<evidence type="ECO:0000313" key="2">
    <source>
        <dbReference type="EMBL" id="MDV4188734.1"/>
    </source>
</evidence>
<evidence type="ECO:0000256" key="1">
    <source>
        <dbReference type="SAM" id="MobiDB-lite"/>
    </source>
</evidence>
<dbReference type="EMBL" id="JAWJWI010000014">
    <property type="protein sequence ID" value="MDV4188734.1"/>
    <property type="molecule type" value="Genomic_DNA"/>
</dbReference>